<organism evidence="2 3">
    <name type="scientific">Pseudoalteromonas byunsanensis</name>
    <dbReference type="NCBI Taxonomy" id="327939"/>
    <lineage>
        <taxon>Bacteria</taxon>
        <taxon>Pseudomonadati</taxon>
        <taxon>Pseudomonadota</taxon>
        <taxon>Gammaproteobacteria</taxon>
        <taxon>Alteromonadales</taxon>
        <taxon>Pseudoalteromonadaceae</taxon>
        <taxon>Pseudoalteromonas</taxon>
    </lineage>
</organism>
<evidence type="ECO:0000256" key="1">
    <source>
        <dbReference type="PROSITE-ProRule" id="PRU00023"/>
    </source>
</evidence>
<proteinExistence type="predicted"/>
<gene>
    <name evidence="2" type="ORF">BIW53_07565</name>
</gene>
<sequence length="475" mass="53395">MYISIAVMALVLIFFIGRKENNDKALLTVPKEQVTEADFTVAKDQVIYGKNARTDLENSPSDKCDLYSLKNKIKEKAAIYHATQPQKYELKPQLKASYITPESSPVASKFYTFVEHQDFDNALLHIARNQTDANSYKGYIKASVLSGKPSEDFIHKVAQLERPQAQDLIALIKSGYSYNFVSVLANLSEGKVQKEDLLISSLESLNFDFFSNVFFKTQLYNDVDIIYYLAQGEDIQIIQFIDFVQREYGELSGQSLKLIKSKYNSEIQKRYLGDEHRAGYNLDAKKLLQQAALESGCQDTYDTEVLDTGFGYLFEEKEALLLASLDIKATQTTPISQEVEKVLTPLNERDWEKVNQILLEAGPEVQQVATFVLEHIVNLGGPTTTVENALNAGGTFERTAVFGNLLNRKGADLKALHAYGIQLDAELEDGTNAMHYAITFGASQSTIKFLMDQGVKVKKNNYGYLPSDYIESPKY</sequence>
<keyword evidence="1" id="KW-0040">ANK repeat</keyword>
<evidence type="ECO:0000313" key="3">
    <source>
        <dbReference type="Proteomes" id="UP000180253"/>
    </source>
</evidence>
<keyword evidence="3" id="KW-1185">Reference proteome</keyword>
<dbReference type="AlphaFoldDB" id="A0A1S1N8Q1"/>
<accession>A0A1S1N8Q1</accession>
<dbReference type="Proteomes" id="UP000180253">
    <property type="component" value="Unassembled WGS sequence"/>
</dbReference>
<comment type="caution">
    <text evidence="2">The sequence shown here is derived from an EMBL/GenBank/DDBJ whole genome shotgun (WGS) entry which is preliminary data.</text>
</comment>
<protein>
    <submittedName>
        <fullName evidence="2">Uncharacterized protein</fullName>
    </submittedName>
</protein>
<dbReference type="InterPro" id="IPR002110">
    <property type="entry name" value="Ankyrin_rpt"/>
</dbReference>
<dbReference type="EMBL" id="MNAN01000027">
    <property type="protein sequence ID" value="OHU96389.1"/>
    <property type="molecule type" value="Genomic_DNA"/>
</dbReference>
<dbReference type="PROSITE" id="PS50088">
    <property type="entry name" value="ANK_REPEAT"/>
    <property type="match status" value="1"/>
</dbReference>
<feature type="repeat" description="ANK" evidence="1">
    <location>
        <begin position="429"/>
        <end position="462"/>
    </location>
</feature>
<reference evidence="2 3" key="1">
    <citation type="submission" date="2016-10" db="EMBL/GenBank/DDBJ databases">
        <title>Pseudoalteromonas amylolytica sp. nov., isolated from the surface seawater.</title>
        <authorList>
            <person name="Wu Y.-H."/>
            <person name="Cheng H."/>
            <person name="Jin X.-B."/>
            <person name="Wang C.-S."/>
            <person name="Xu X.-W."/>
        </authorList>
    </citation>
    <scope>NUCLEOTIDE SEQUENCE [LARGE SCALE GENOMIC DNA]</scope>
    <source>
        <strain evidence="2 3">JCM 12483</strain>
    </source>
</reference>
<dbReference type="STRING" id="327939.BIW53_07565"/>
<evidence type="ECO:0000313" key="2">
    <source>
        <dbReference type="EMBL" id="OHU96389.1"/>
    </source>
</evidence>
<name>A0A1S1N8Q1_9GAMM</name>